<dbReference type="Gene3D" id="3.60.21.10">
    <property type="match status" value="1"/>
</dbReference>
<feature type="binding site" evidence="10">
    <location>
        <position position="171"/>
    </location>
    <ligand>
        <name>substrate</name>
    </ligand>
</feature>
<keyword evidence="3 10" id="KW-0997">Cell inner membrane</keyword>
<dbReference type="PANTHER" id="PTHR34990:SF1">
    <property type="entry name" value="UDP-2,3-DIACYLGLUCOSAMINE HYDROLASE"/>
    <property type="match status" value="1"/>
</dbReference>
<evidence type="ECO:0000256" key="2">
    <source>
        <dbReference type="ARBA" id="ARBA00022516"/>
    </source>
</evidence>
<keyword evidence="7 10" id="KW-0443">Lipid metabolism</keyword>
<dbReference type="InterPro" id="IPR043461">
    <property type="entry name" value="LpxH-like"/>
</dbReference>
<comment type="caution">
    <text evidence="12">The sequence shown here is derived from an EMBL/GenBank/DDBJ whole genome shotgun (WGS) entry which is preliminary data.</text>
</comment>
<dbReference type="EC" id="3.6.1.54" evidence="10"/>
<organism evidence="12 13">
    <name type="scientific">Massilia agrisoli</name>
    <dbReference type="NCBI Taxonomy" id="2892444"/>
    <lineage>
        <taxon>Bacteria</taxon>
        <taxon>Pseudomonadati</taxon>
        <taxon>Pseudomonadota</taxon>
        <taxon>Betaproteobacteria</taxon>
        <taxon>Burkholderiales</taxon>
        <taxon>Oxalobacteraceae</taxon>
        <taxon>Telluria group</taxon>
        <taxon>Massilia</taxon>
    </lineage>
</organism>
<accession>A0ABS8IWP4</accession>
<feature type="binding site" evidence="10">
    <location>
        <position position="126"/>
    </location>
    <ligand>
        <name>substrate</name>
    </ligand>
</feature>
<dbReference type="InterPro" id="IPR029052">
    <property type="entry name" value="Metallo-depent_PP-like"/>
</dbReference>
<dbReference type="Pfam" id="PF00149">
    <property type="entry name" value="Metallophos"/>
    <property type="match status" value="1"/>
</dbReference>
<dbReference type="CDD" id="cd07398">
    <property type="entry name" value="MPP_YbbF-LpxH"/>
    <property type="match status" value="1"/>
</dbReference>
<keyword evidence="4 10" id="KW-0441">Lipid A biosynthesis</keyword>
<feature type="domain" description="Calcineurin-like phosphoesterase" evidence="11">
    <location>
        <begin position="7"/>
        <end position="203"/>
    </location>
</feature>
<feature type="binding site" evidence="10">
    <location>
        <begin position="83"/>
        <end position="84"/>
    </location>
    <ligand>
        <name>substrate</name>
    </ligand>
</feature>
<comment type="pathway">
    <text evidence="10">Glycolipid biosynthesis; lipid IV(A) biosynthesis; lipid IV(A) from (3R)-3-hydroxytetradecanoyl-[acyl-carrier-protein] and UDP-N-acetyl-alpha-D-glucosamine: step 4/6.</text>
</comment>
<proteinExistence type="inferred from homology"/>
<feature type="binding site" evidence="10">
    <location>
        <position position="44"/>
    </location>
    <ligand>
        <name>Mn(2+)</name>
        <dbReference type="ChEBI" id="CHEBI:29035"/>
        <label>1</label>
    </ligand>
</feature>
<feature type="binding site" evidence="10">
    <location>
        <position position="83"/>
    </location>
    <ligand>
        <name>Mn(2+)</name>
        <dbReference type="ChEBI" id="CHEBI:29035"/>
        <label>2</label>
    </ligand>
</feature>
<dbReference type="InterPro" id="IPR004843">
    <property type="entry name" value="Calcineurin-like_PHP"/>
</dbReference>
<comment type="cofactor">
    <cofactor evidence="10">
        <name>Mn(2+)</name>
        <dbReference type="ChEBI" id="CHEBI:29035"/>
    </cofactor>
    <text evidence="10">Binds 2 Mn(2+) ions per subunit in a binuclear metal center.</text>
</comment>
<dbReference type="EMBL" id="JAJHPV010000014">
    <property type="protein sequence ID" value="MCC6072222.1"/>
    <property type="molecule type" value="Genomic_DNA"/>
</dbReference>
<evidence type="ECO:0000256" key="7">
    <source>
        <dbReference type="ARBA" id="ARBA00023098"/>
    </source>
</evidence>
<evidence type="ECO:0000256" key="8">
    <source>
        <dbReference type="ARBA" id="ARBA00023136"/>
    </source>
</evidence>
<dbReference type="NCBIfam" id="NF003743">
    <property type="entry name" value="PRK05340.1"/>
    <property type="match status" value="1"/>
</dbReference>
<keyword evidence="5 10" id="KW-0479">Metal-binding</keyword>
<reference evidence="12 13" key="1">
    <citation type="submission" date="2021-11" db="EMBL/GenBank/DDBJ databases">
        <authorList>
            <person name="Huq M.A."/>
        </authorList>
    </citation>
    <scope>NUCLEOTIDE SEQUENCE [LARGE SCALE GENOMIC DNA]</scope>
    <source>
        <strain evidence="12 13">MAHUQ-52</strain>
    </source>
</reference>
<evidence type="ECO:0000256" key="9">
    <source>
        <dbReference type="ARBA" id="ARBA00023211"/>
    </source>
</evidence>
<dbReference type="Proteomes" id="UP001198701">
    <property type="component" value="Unassembled WGS sequence"/>
</dbReference>
<gene>
    <name evidence="10" type="primary">lpxH</name>
    <name evidence="12" type="ORF">LMJ30_14820</name>
</gene>
<protein>
    <recommendedName>
        <fullName evidence="10">UDP-2,3-diacylglucosamine hydrolase</fullName>
        <ecNumber evidence="10">3.6.1.54</ecNumber>
    </recommendedName>
    <alternativeName>
        <fullName evidence="10">UDP-2,3-diacylglucosamine diphosphatase</fullName>
    </alternativeName>
</protein>
<evidence type="ECO:0000313" key="13">
    <source>
        <dbReference type="Proteomes" id="UP001198701"/>
    </source>
</evidence>
<name>A0ABS8IWP4_9BURK</name>
<sequence length="250" mass="27724">MPRTLALFVSDLHLQPSHPRNAEAFHRFLAERAMGSQSLYLLGDLFEYWAGDDDLDAPFHQSIIAALRAVSDAGVAVYWIAGNRDFLVGQAFAEAAGLTLLPEPHVTDIGGQRITLVHGDAECTADTKYMEFRAQVRQPAWQQQFLAMPLAQRKAIIAGLREGSREAQGAKSYEIMDVTPDAVSDLFDRTGSNVIIHGHTHRPALHQQGQRRRFVLPDWEVDAEPPRGGWISIDSEGAIRRHGLDGKPLD</sequence>
<keyword evidence="9 10" id="KW-0464">Manganese</keyword>
<comment type="catalytic activity">
    <reaction evidence="10">
        <text>UDP-2-N,3-O-bis[(3R)-3-hydroxytetradecanoyl]-alpha-D-glucosamine + H2O = 2-N,3-O-bis[(3R)-3-hydroxytetradecanoyl]-alpha-D-glucosaminyl 1-phosphate + UMP + 2 H(+)</text>
        <dbReference type="Rhea" id="RHEA:25213"/>
        <dbReference type="ChEBI" id="CHEBI:15377"/>
        <dbReference type="ChEBI" id="CHEBI:15378"/>
        <dbReference type="ChEBI" id="CHEBI:57865"/>
        <dbReference type="ChEBI" id="CHEBI:57957"/>
        <dbReference type="ChEBI" id="CHEBI:78847"/>
        <dbReference type="EC" id="3.6.1.54"/>
    </reaction>
</comment>
<evidence type="ECO:0000256" key="1">
    <source>
        <dbReference type="ARBA" id="ARBA00022475"/>
    </source>
</evidence>
<keyword evidence="2 10" id="KW-0444">Lipid biosynthesis</keyword>
<comment type="subcellular location">
    <subcellularLocation>
        <location evidence="10">Cell inner membrane</location>
        <topology evidence="10">Peripheral membrane protein</topology>
        <orientation evidence="10">Cytoplasmic side</orientation>
    </subcellularLocation>
</comment>
<feature type="binding site" evidence="10">
    <location>
        <position position="44"/>
    </location>
    <ligand>
        <name>Mn(2+)</name>
        <dbReference type="ChEBI" id="CHEBI:29035"/>
        <label>2</label>
    </ligand>
</feature>
<keyword evidence="6 10" id="KW-0378">Hydrolase</keyword>
<dbReference type="HAMAP" id="MF_00575">
    <property type="entry name" value="LpxH"/>
    <property type="match status" value="1"/>
</dbReference>
<evidence type="ECO:0000256" key="10">
    <source>
        <dbReference type="HAMAP-Rule" id="MF_00575"/>
    </source>
</evidence>
<feature type="binding site" evidence="10">
    <location>
        <position position="168"/>
    </location>
    <ligand>
        <name>substrate</name>
    </ligand>
</feature>
<evidence type="ECO:0000256" key="4">
    <source>
        <dbReference type="ARBA" id="ARBA00022556"/>
    </source>
</evidence>
<feature type="binding site" evidence="10">
    <location>
        <position position="164"/>
    </location>
    <ligand>
        <name>substrate</name>
    </ligand>
</feature>
<feature type="binding site" evidence="10">
    <location>
        <position position="199"/>
    </location>
    <ligand>
        <name>Mn(2+)</name>
        <dbReference type="ChEBI" id="CHEBI:29035"/>
        <label>2</label>
    </ligand>
</feature>
<dbReference type="GO" id="GO:0016787">
    <property type="term" value="F:hydrolase activity"/>
    <property type="evidence" value="ECO:0007669"/>
    <property type="project" value="UniProtKB-KW"/>
</dbReference>
<dbReference type="InterPro" id="IPR010138">
    <property type="entry name" value="UDP-diacylglucosamine_Hdrlase"/>
</dbReference>
<dbReference type="NCBIfam" id="TIGR01854">
    <property type="entry name" value="lipid_A_lpxH"/>
    <property type="match status" value="1"/>
</dbReference>
<keyword evidence="13" id="KW-1185">Reference proteome</keyword>
<evidence type="ECO:0000259" key="11">
    <source>
        <dbReference type="Pfam" id="PF00149"/>
    </source>
</evidence>
<evidence type="ECO:0000256" key="3">
    <source>
        <dbReference type="ARBA" id="ARBA00022519"/>
    </source>
</evidence>
<evidence type="ECO:0000313" key="12">
    <source>
        <dbReference type="EMBL" id="MCC6072222.1"/>
    </source>
</evidence>
<evidence type="ECO:0000256" key="5">
    <source>
        <dbReference type="ARBA" id="ARBA00022723"/>
    </source>
</evidence>
<feature type="binding site" evidence="10">
    <location>
        <position position="118"/>
    </location>
    <ligand>
        <name>Mn(2+)</name>
        <dbReference type="ChEBI" id="CHEBI:29035"/>
        <label>2</label>
    </ligand>
</feature>
<dbReference type="SUPFAM" id="SSF56300">
    <property type="entry name" value="Metallo-dependent phosphatases"/>
    <property type="match status" value="1"/>
</dbReference>
<feature type="binding site" evidence="10">
    <location>
        <position position="11"/>
    </location>
    <ligand>
        <name>Mn(2+)</name>
        <dbReference type="ChEBI" id="CHEBI:29035"/>
        <label>1</label>
    </ligand>
</feature>
<comment type="function">
    <text evidence="10">Hydrolyzes the pyrophosphate bond of UDP-2,3-diacylglucosamine to yield 2,3-diacylglucosamine 1-phosphate (lipid X) and UMP by catalyzing the attack of water at the alpha-P atom. Involved in the biosynthesis of lipid A, a phosphorylated glycolipid that anchors the lipopolysaccharide to the outer membrane of the cell.</text>
</comment>
<feature type="binding site" evidence="10">
    <location>
        <position position="201"/>
    </location>
    <ligand>
        <name>Mn(2+)</name>
        <dbReference type="ChEBI" id="CHEBI:29035"/>
        <label>1</label>
    </ligand>
</feature>
<feature type="binding site" evidence="10">
    <location>
        <position position="199"/>
    </location>
    <ligand>
        <name>substrate</name>
    </ligand>
</feature>
<keyword evidence="1 10" id="KW-1003">Cell membrane</keyword>
<evidence type="ECO:0000256" key="6">
    <source>
        <dbReference type="ARBA" id="ARBA00022801"/>
    </source>
</evidence>
<keyword evidence="8 10" id="KW-0472">Membrane</keyword>
<dbReference type="PANTHER" id="PTHR34990">
    <property type="entry name" value="UDP-2,3-DIACYLGLUCOSAMINE HYDROLASE-RELATED"/>
    <property type="match status" value="1"/>
</dbReference>
<comment type="similarity">
    <text evidence="10">Belongs to the LpxH family.</text>
</comment>
<feature type="binding site" evidence="10">
    <location>
        <position position="13"/>
    </location>
    <ligand>
        <name>Mn(2+)</name>
        <dbReference type="ChEBI" id="CHEBI:29035"/>
        <label>1</label>
    </ligand>
</feature>